<keyword evidence="2" id="KW-1185">Reference proteome</keyword>
<sequence>MTPNSQIPQQLGQYLYQQINDDWSKAMLVLDCQHDEVITCQAFYEKEADETQHPIAVSDHIIDLFKTLFDSAIQNQPENWQRAIFNLTRQGKFSIAFDKENNNKNQ</sequence>
<reference evidence="2" key="1">
    <citation type="journal article" date="2019" name="Int. J. Syst. Evol. Microbiol.">
        <title>The Global Catalogue of Microorganisms (GCM) 10K type strain sequencing project: providing services to taxonomists for standard genome sequencing and annotation.</title>
        <authorList>
            <consortium name="The Broad Institute Genomics Platform"/>
            <consortium name="The Broad Institute Genome Sequencing Center for Infectious Disease"/>
            <person name="Wu L."/>
            <person name="Ma J."/>
        </authorList>
    </citation>
    <scope>NUCLEOTIDE SEQUENCE [LARGE SCALE GENOMIC DNA]</scope>
    <source>
        <strain evidence="2">CGMCC 1.15394</strain>
    </source>
</reference>
<comment type="caution">
    <text evidence="1">The sequence shown here is derived from an EMBL/GenBank/DDBJ whole genome shotgun (WGS) entry which is preliminary data.</text>
</comment>
<evidence type="ECO:0000313" key="1">
    <source>
        <dbReference type="EMBL" id="GGF03026.1"/>
    </source>
</evidence>
<dbReference type="SUPFAM" id="SSF160424">
    <property type="entry name" value="BH3703-like"/>
    <property type="match status" value="1"/>
</dbReference>
<evidence type="ECO:0000313" key="2">
    <source>
        <dbReference type="Proteomes" id="UP000638462"/>
    </source>
</evidence>
<evidence type="ECO:0008006" key="3">
    <source>
        <dbReference type="Google" id="ProtNLM"/>
    </source>
</evidence>
<dbReference type="EMBL" id="BMIT01000012">
    <property type="protein sequence ID" value="GGF03026.1"/>
    <property type="molecule type" value="Genomic_DNA"/>
</dbReference>
<name>A0ABQ1TTB4_9GAMM</name>
<dbReference type="InterPro" id="IPR036170">
    <property type="entry name" value="YezG-like_sf"/>
</dbReference>
<accession>A0ABQ1TTB4</accession>
<dbReference type="RefSeq" id="WP_188730010.1">
    <property type="nucleotide sequence ID" value="NZ_BMIT01000012.1"/>
</dbReference>
<dbReference type="Proteomes" id="UP000638462">
    <property type="component" value="Unassembled WGS sequence"/>
</dbReference>
<organism evidence="1 2">
    <name type="scientific">Pseudoalteromonas gelatinilytica</name>
    <dbReference type="NCBI Taxonomy" id="1703256"/>
    <lineage>
        <taxon>Bacteria</taxon>
        <taxon>Pseudomonadati</taxon>
        <taxon>Pseudomonadota</taxon>
        <taxon>Gammaproteobacteria</taxon>
        <taxon>Alteromonadales</taxon>
        <taxon>Pseudoalteromonadaceae</taxon>
        <taxon>Pseudoalteromonas</taxon>
    </lineage>
</organism>
<dbReference type="InterPro" id="IPR006728">
    <property type="entry name" value="YezG-like"/>
</dbReference>
<protein>
    <recommendedName>
        <fullName evidence="3">DUF600 domain-containing protein</fullName>
    </recommendedName>
</protein>
<dbReference type="Gene3D" id="3.30.500.20">
    <property type="entry name" value="BH3703-like domains"/>
    <property type="match status" value="1"/>
</dbReference>
<dbReference type="Pfam" id="PF04634">
    <property type="entry name" value="YezG-like"/>
    <property type="match status" value="1"/>
</dbReference>
<gene>
    <name evidence="1" type="ORF">GCM10008027_29910</name>
</gene>
<proteinExistence type="predicted"/>